<feature type="compositionally biased region" description="Basic and acidic residues" evidence="1">
    <location>
        <begin position="88"/>
        <end position="100"/>
    </location>
</feature>
<evidence type="ECO:0000256" key="1">
    <source>
        <dbReference type="SAM" id="MobiDB-lite"/>
    </source>
</evidence>
<protein>
    <submittedName>
        <fullName evidence="3">Uncharacterized protein</fullName>
    </submittedName>
</protein>
<feature type="transmembrane region" description="Helical" evidence="2">
    <location>
        <begin position="6"/>
        <end position="26"/>
    </location>
</feature>
<sequence length="100" mass="10022">MTAILPLLLKLGPWLIAGAGVLFGLFRHQQAKADIAAAKAQGAAADAKVAQAQTADAQANAAAQAAASDAGAARTSADSQIAGMPASEVHDELQDWTRGS</sequence>
<keyword evidence="2" id="KW-1133">Transmembrane helix</keyword>
<evidence type="ECO:0000313" key="4">
    <source>
        <dbReference type="Proteomes" id="UP000494261"/>
    </source>
</evidence>
<evidence type="ECO:0000313" key="3">
    <source>
        <dbReference type="EMBL" id="VWC51100.1"/>
    </source>
</evidence>
<proteinExistence type="predicted"/>
<reference evidence="3 4" key="1">
    <citation type="submission" date="2019-09" db="EMBL/GenBank/DDBJ databases">
        <authorList>
            <person name="Depoorter E."/>
        </authorList>
    </citation>
    <scope>NUCLEOTIDE SEQUENCE [LARGE SCALE GENOMIC DNA]</scope>
    <source>
        <strain evidence="3">LMG 13014</strain>
    </source>
</reference>
<dbReference type="Proteomes" id="UP000494261">
    <property type="component" value="Unassembled WGS sequence"/>
</dbReference>
<dbReference type="EMBL" id="CABVQC010000095">
    <property type="protein sequence ID" value="VWC51100.1"/>
    <property type="molecule type" value="Genomic_DNA"/>
</dbReference>
<gene>
    <name evidence="3" type="ORF">BLA13014_07784</name>
</gene>
<keyword evidence="2" id="KW-0812">Transmembrane</keyword>
<dbReference type="RefSeq" id="WP_175026374.1">
    <property type="nucleotide sequence ID" value="NZ_CABVQC010000095.1"/>
</dbReference>
<dbReference type="AlphaFoldDB" id="A0A6P2T077"/>
<organism evidence="3 4">
    <name type="scientific">Burkholderia aenigmatica</name>
    <dbReference type="NCBI Taxonomy" id="2015348"/>
    <lineage>
        <taxon>Bacteria</taxon>
        <taxon>Pseudomonadati</taxon>
        <taxon>Pseudomonadota</taxon>
        <taxon>Betaproteobacteria</taxon>
        <taxon>Burkholderiales</taxon>
        <taxon>Burkholderiaceae</taxon>
        <taxon>Burkholderia</taxon>
        <taxon>Burkholderia cepacia complex</taxon>
    </lineage>
</organism>
<name>A0A6P2T077_9BURK</name>
<evidence type="ECO:0000256" key="2">
    <source>
        <dbReference type="SAM" id="Phobius"/>
    </source>
</evidence>
<feature type="region of interest" description="Disordered" evidence="1">
    <location>
        <begin position="74"/>
        <end position="100"/>
    </location>
</feature>
<keyword evidence="2" id="KW-0472">Membrane</keyword>
<accession>A0A6P2T077</accession>